<evidence type="ECO:0000256" key="1">
    <source>
        <dbReference type="SAM" id="SignalP"/>
    </source>
</evidence>
<dbReference type="PROSITE" id="PS51257">
    <property type="entry name" value="PROKAR_LIPOPROTEIN"/>
    <property type="match status" value="1"/>
</dbReference>
<name>A0A7S2QKT8_9DINO</name>
<organism evidence="2">
    <name type="scientific">Zooxanthella nutricula</name>
    <dbReference type="NCBI Taxonomy" id="1333877"/>
    <lineage>
        <taxon>Eukaryota</taxon>
        <taxon>Sar</taxon>
        <taxon>Alveolata</taxon>
        <taxon>Dinophyceae</taxon>
        <taxon>Peridiniales</taxon>
        <taxon>Peridiniales incertae sedis</taxon>
        <taxon>Zooxanthella</taxon>
    </lineage>
</organism>
<accession>A0A7S2QKT8</accession>
<proteinExistence type="predicted"/>
<protein>
    <submittedName>
        <fullName evidence="2">Uncharacterized protein</fullName>
    </submittedName>
</protein>
<feature type="signal peptide" evidence="1">
    <location>
        <begin position="1"/>
        <end position="24"/>
    </location>
</feature>
<evidence type="ECO:0000313" key="2">
    <source>
        <dbReference type="EMBL" id="CAD9645218.1"/>
    </source>
</evidence>
<feature type="chain" id="PRO_5030723690" evidence="1">
    <location>
        <begin position="25"/>
        <end position="428"/>
    </location>
</feature>
<reference evidence="2" key="1">
    <citation type="submission" date="2021-01" db="EMBL/GenBank/DDBJ databases">
        <authorList>
            <person name="Corre E."/>
            <person name="Pelletier E."/>
            <person name="Niang G."/>
            <person name="Scheremetjew M."/>
            <person name="Finn R."/>
            <person name="Kale V."/>
            <person name="Holt S."/>
            <person name="Cochrane G."/>
            <person name="Meng A."/>
            <person name="Brown T."/>
            <person name="Cohen L."/>
        </authorList>
    </citation>
    <scope>NUCLEOTIDE SEQUENCE</scope>
    <source>
        <strain evidence="2">RCC3387</strain>
    </source>
</reference>
<dbReference type="EMBL" id="HBGW01099529">
    <property type="protein sequence ID" value="CAD9645218.1"/>
    <property type="molecule type" value="Transcribed_RNA"/>
</dbReference>
<gene>
    <name evidence="2" type="ORF">BRAN1462_LOCUS63040</name>
</gene>
<dbReference type="AlphaFoldDB" id="A0A7S2QKT8"/>
<keyword evidence="1" id="KW-0732">Signal</keyword>
<sequence>MARRAAPLLPLLLACSGLLLLASYAPTFLPSTPAARGGRTAMRGFKEDFDAWRSGLTPEEKDMLKNQAQNEFNKKFRKSDEFKKDLPEDKVKSLSQVLGKFFDNEAEDYEKEQESRRGTPPSVLEKVGDRPFDFSLTLKIEPIDRDAQRRYRIARRENKRRKAEGGFAPCSPKQKEVSLPADGVAELKKLLKEDGTAEQLQELEALEKASSGEAVKVETPIVPMNQAIFLSKWWQNSFAEAAQNATDEAKKKAATAEMSKLLAKDIVEGTDGYYEAAEYVEQGIQDFKDFFKEVPDPSRTKADMAKDLWKELPKLTGKELPPLDEELLAELAQIPGSYPGEKPFIWGTASKLYRAVAIDTFDTRYLLGIYETKEECVEAFKIWDDTYKAVRKEKAQEMVEWNKQANARLAKDPEGRERIKKVLEEARR</sequence>